<dbReference type="EMBL" id="JDVG02000624">
    <property type="protein sequence ID" value="KFB70931.1"/>
    <property type="molecule type" value="Genomic_DNA"/>
</dbReference>
<accession>A0A080LRQ1</accession>
<evidence type="ECO:0000313" key="2">
    <source>
        <dbReference type="Proteomes" id="UP000020077"/>
    </source>
</evidence>
<comment type="caution">
    <text evidence="1">The sequence shown here is derived from an EMBL/GenBank/DDBJ whole genome shotgun (WGS) entry which is preliminary data.</text>
</comment>
<name>A0A080LRQ1_9PROT</name>
<evidence type="ECO:0000313" key="1">
    <source>
        <dbReference type="EMBL" id="KFB70931.1"/>
    </source>
</evidence>
<organism evidence="1 2">
    <name type="scientific">Candidatus Accumulibacter phosphatis</name>
    <dbReference type="NCBI Taxonomy" id="327160"/>
    <lineage>
        <taxon>Bacteria</taxon>
        <taxon>Pseudomonadati</taxon>
        <taxon>Pseudomonadota</taxon>
        <taxon>Betaproteobacteria</taxon>
        <taxon>Candidatus Accumulibacter</taxon>
    </lineage>
</organism>
<dbReference type="AlphaFoldDB" id="A0A080LRQ1"/>
<dbReference type="Proteomes" id="UP000020077">
    <property type="component" value="Unassembled WGS sequence"/>
</dbReference>
<gene>
    <name evidence="1" type="ORF">AW09_003956</name>
</gene>
<sequence length="97" mass="10781">MSMYTLNGIVQNVFTKAASVDKETGEQRPATENVQILGENTLANGEKRFEMVTMKVHAGDAYRKLQGKFVRVPVGMFVKDGQALWYALKTETQPITG</sequence>
<protein>
    <submittedName>
        <fullName evidence="1">Uncharacterized protein</fullName>
    </submittedName>
</protein>
<reference evidence="1 2" key="1">
    <citation type="submission" date="2014-02" db="EMBL/GenBank/DDBJ databases">
        <title>Expanding our view of genomic diversity in Candidatus Accumulibacter clades.</title>
        <authorList>
            <person name="Skennerton C.T."/>
            <person name="Barr J.J."/>
            <person name="Slater F.R."/>
            <person name="Bond P.L."/>
            <person name="Tyson G.W."/>
        </authorList>
    </citation>
    <scope>NUCLEOTIDE SEQUENCE [LARGE SCALE GENOMIC DNA]</scope>
    <source>
        <strain evidence="2">BA-91</strain>
    </source>
</reference>
<proteinExistence type="predicted"/>